<feature type="compositionally biased region" description="Polar residues" evidence="1">
    <location>
        <begin position="15"/>
        <end position="24"/>
    </location>
</feature>
<proteinExistence type="predicted"/>
<reference evidence="2" key="1">
    <citation type="submission" date="2020-06" db="EMBL/GenBank/DDBJ databases">
        <authorList>
            <person name="Li T."/>
            <person name="Hu X."/>
            <person name="Zhang T."/>
            <person name="Song X."/>
            <person name="Zhang H."/>
            <person name="Dai N."/>
            <person name="Sheng W."/>
            <person name="Hou X."/>
            <person name="Wei L."/>
        </authorList>
    </citation>
    <scope>NUCLEOTIDE SEQUENCE</scope>
    <source>
        <strain evidence="2">G02</strain>
        <tissue evidence="2">Leaf</tissue>
    </source>
</reference>
<dbReference type="EMBL" id="JACGWJ010000030">
    <property type="protein sequence ID" value="KAL0301428.1"/>
    <property type="molecule type" value="Genomic_DNA"/>
</dbReference>
<organism evidence="2">
    <name type="scientific">Sesamum radiatum</name>
    <name type="common">Black benniseed</name>
    <dbReference type="NCBI Taxonomy" id="300843"/>
    <lineage>
        <taxon>Eukaryota</taxon>
        <taxon>Viridiplantae</taxon>
        <taxon>Streptophyta</taxon>
        <taxon>Embryophyta</taxon>
        <taxon>Tracheophyta</taxon>
        <taxon>Spermatophyta</taxon>
        <taxon>Magnoliopsida</taxon>
        <taxon>eudicotyledons</taxon>
        <taxon>Gunneridae</taxon>
        <taxon>Pentapetalae</taxon>
        <taxon>asterids</taxon>
        <taxon>lamiids</taxon>
        <taxon>Lamiales</taxon>
        <taxon>Pedaliaceae</taxon>
        <taxon>Sesamum</taxon>
    </lineage>
</organism>
<comment type="caution">
    <text evidence="2">The sequence shown here is derived from an EMBL/GenBank/DDBJ whole genome shotgun (WGS) entry which is preliminary data.</text>
</comment>
<gene>
    <name evidence="2" type="ORF">Sradi_6419600</name>
</gene>
<dbReference type="AlphaFoldDB" id="A0AAW2K4X8"/>
<accession>A0AAW2K4X8</accession>
<reference evidence="2" key="2">
    <citation type="journal article" date="2024" name="Plant">
        <title>Genomic evolution and insights into agronomic trait innovations of Sesamum species.</title>
        <authorList>
            <person name="Miao H."/>
            <person name="Wang L."/>
            <person name="Qu L."/>
            <person name="Liu H."/>
            <person name="Sun Y."/>
            <person name="Le M."/>
            <person name="Wang Q."/>
            <person name="Wei S."/>
            <person name="Zheng Y."/>
            <person name="Lin W."/>
            <person name="Duan Y."/>
            <person name="Cao H."/>
            <person name="Xiong S."/>
            <person name="Wang X."/>
            <person name="Wei L."/>
            <person name="Li C."/>
            <person name="Ma Q."/>
            <person name="Ju M."/>
            <person name="Zhao R."/>
            <person name="Li G."/>
            <person name="Mu C."/>
            <person name="Tian Q."/>
            <person name="Mei H."/>
            <person name="Zhang T."/>
            <person name="Gao T."/>
            <person name="Zhang H."/>
        </authorList>
    </citation>
    <scope>NUCLEOTIDE SEQUENCE</scope>
    <source>
        <strain evidence="2">G02</strain>
    </source>
</reference>
<name>A0AAW2K4X8_SESRA</name>
<evidence type="ECO:0000256" key="1">
    <source>
        <dbReference type="SAM" id="MobiDB-lite"/>
    </source>
</evidence>
<evidence type="ECO:0000313" key="2">
    <source>
        <dbReference type="EMBL" id="KAL0301428.1"/>
    </source>
</evidence>
<feature type="region of interest" description="Disordered" evidence="1">
    <location>
        <begin position="1"/>
        <end position="31"/>
    </location>
</feature>
<sequence>MALRSASIDDLDSSPAPSENQTTAPIPPSYSVDVVRNTDSILPIRRSQRTHTKYSWLTNFVCYLTDPSSSPTIATFSPAYLGFVASLSLLQEPRSYRQASSSPQ</sequence>
<protein>
    <submittedName>
        <fullName evidence="2">Uncharacterized protein</fullName>
    </submittedName>
</protein>